<dbReference type="GO" id="GO:0004674">
    <property type="term" value="F:protein serine/threonine kinase activity"/>
    <property type="evidence" value="ECO:0007669"/>
    <property type="project" value="TreeGrafter"/>
</dbReference>
<dbReference type="PROSITE" id="PS50011">
    <property type="entry name" value="PROTEIN_KINASE_DOM"/>
    <property type="match status" value="1"/>
</dbReference>
<name>A0A8H5FN24_9AGAR</name>
<dbReference type="Pfam" id="PF07714">
    <property type="entry name" value="PK_Tyr_Ser-Thr"/>
    <property type="match status" value="1"/>
</dbReference>
<feature type="coiled-coil region" evidence="5">
    <location>
        <begin position="178"/>
        <end position="208"/>
    </location>
</feature>
<dbReference type="EMBL" id="JAACJK010000001">
    <property type="protein sequence ID" value="KAF5342567.1"/>
    <property type="molecule type" value="Genomic_DNA"/>
</dbReference>
<evidence type="ECO:0000256" key="2">
    <source>
        <dbReference type="ARBA" id="ARBA00022741"/>
    </source>
</evidence>
<dbReference type="SUPFAM" id="SSF56112">
    <property type="entry name" value="Protein kinase-like (PK-like)"/>
    <property type="match status" value="1"/>
</dbReference>
<protein>
    <recommendedName>
        <fullName evidence="6">Protein kinase domain-containing protein</fullName>
    </recommendedName>
</protein>
<keyword evidence="1" id="KW-0808">Transferase</keyword>
<evidence type="ECO:0000259" key="6">
    <source>
        <dbReference type="PROSITE" id="PS50011"/>
    </source>
</evidence>
<keyword evidence="5" id="KW-0175">Coiled coil</keyword>
<keyword evidence="4" id="KW-0067">ATP-binding</keyword>
<keyword evidence="3" id="KW-0418">Kinase</keyword>
<keyword evidence="2" id="KW-0547">Nucleotide-binding</keyword>
<dbReference type="InterPro" id="IPR008271">
    <property type="entry name" value="Ser/Thr_kinase_AS"/>
</dbReference>
<dbReference type="InterPro" id="IPR051681">
    <property type="entry name" value="Ser/Thr_Kinases-Pseudokinases"/>
</dbReference>
<gene>
    <name evidence="7" type="ORF">D9611_001344</name>
</gene>
<dbReference type="InterPro" id="IPR001245">
    <property type="entry name" value="Ser-Thr/Tyr_kinase_cat_dom"/>
</dbReference>
<proteinExistence type="predicted"/>
<dbReference type="InterPro" id="IPR000719">
    <property type="entry name" value="Prot_kinase_dom"/>
</dbReference>
<evidence type="ECO:0000313" key="8">
    <source>
        <dbReference type="Proteomes" id="UP000541558"/>
    </source>
</evidence>
<dbReference type="PANTHER" id="PTHR44329">
    <property type="entry name" value="SERINE/THREONINE-PROTEIN KINASE TNNI3K-RELATED"/>
    <property type="match status" value="1"/>
</dbReference>
<dbReference type="Proteomes" id="UP000541558">
    <property type="component" value="Unassembled WGS sequence"/>
</dbReference>
<organism evidence="7 8">
    <name type="scientific">Ephemerocybe angulata</name>
    <dbReference type="NCBI Taxonomy" id="980116"/>
    <lineage>
        <taxon>Eukaryota</taxon>
        <taxon>Fungi</taxon>
        <taxon>Dikarya</taxon>
        <taxon>Basidiomycota</taxon>
        <taxon>Agaricomycotina</taxon>
        <taxon>Agaricomycetes</taxon>
        <taxon>Agaricomycetidae</taxon>
        <taxon>Agaricales</taxon>
        <taxon>Agaricineae</taxon>
        <taxon>Psathyrellaceae</taxon>
        <taxon>Ephemerocybe</taxon>
    </lineage>
</organism>
<dbReference type="OrthoDB" id="346907at2759"/>
<dbReference type="InterPro" id="IPR011009">
    <property type="entry name" value="Kinase-like_dom_sf"/>
</dbReference>
<dbReference type="AlphaFoldDB" id="A0A8H5FN24"/>
<dbReference type="SMART" id="SM00220">
    <property type="entry name" value="S_TKc"/>
    <property type="match status" value="1"/>
</dbReference>
<comment type="caution">
    <text evidence="7">The sequence shown here is derived from an EMBL/GenBank/DDBJ whole genome shotgun (WGS) entry which is preliminary data.</text>
</comment>
<dbReference type="PANTHER" id="PTHR44329:SF288">
    <property type="entry name" value="MITOGEN-ACTIVATED PROTEIN KINASE KINASE KINASE 20"/>
    <property type="match status" value="1"/>
</dbReference>
<dbReference type="PROSITE" id="PS00108">
    <property type="entry name" value="PROTEIN_KINASE_ST"/>
    <property type="match status" value="1"/>
</dbReference>
<sequence length="448" mass="50061">MSTKMESLLIMLPVYGEYISLACCDTGIAYLYMKWGATIGDTSVRNLQIEDGWDPHNINLSRFPVKPSLRLYCIFGIQEHPPPPPPPISNMDDSASINTMSTYVDTDTLVSEPETPTSPGAGIADTNDLTDDLVFLEEHAVEHGGYSDIFHGELTLAVDEGEKGKSKQETVQVAIKALRAFSRERLDLERAEKRLNREVYVLKRLRHENIAQFFGISFMHEIRPCIIMRWYSNGTGPRYIEENPGADRLALVRDIAAGLSYLHNLQPPIIHGDVKGSNTLVTDDGRAVISDFGLSKAIEEYAGPTGFTTTTVGGSMRWCAPELLFENIPEANPDATESSLDDSKPVEGALPTLESDIWAFACVAYELFTGNNPYPDDRYDWHVIHAITSRRLPSSKKLSEGRDQWLKASIELYGVLLGCWSFRPEERHSMREVVDRLLKTSPGKYIEG</sequence>
<evidence type="ECO:0000313" key="7">
    <source>
        <dbReference type="EMBL" id="KAF5342567.1"/>
    </source>
</evidence>
<feature type="domain" description="Protein kinase" evidence="6">
    <location>
        <begin position="135"/>
        <end position="446"/>
    </location>
</feature>
<accession>A0A8H5FN24</accession>
<keyword evidence="8" id="KW-1185">Reference proteome</keyword>
<reference evidence="7 8" key="1">
    <citation type="journal article" date="2020" name="ISME J.">
        <title>Uncovering the hidden diversity of litter-decomposition mechanisms in mushroom-forming fungi.</title>
        <authorList>
            <person name="Floudas D."/>
            <person name="Bentzer J."/>
            <person name="Ahren D."/>
            <person name="Johansson T."/>
            <person name="Persson P."/>
            <person name="Tunlid A."/>
        </authorList>
    </citation>
    <scope>NUCLEOTIDE SEQUENCE [LARGE SCALE GENOMIC DNA]</scope>
    <source>
        <strain evidence="7 8">CBS 175.51</strain>
    </source>
</reference>
<dbReference type="GO" id="GO:0005524">
    <property type="term" value="F:ATP binding"/>
    <property type="evidence" value="ECO:0007669"/>
    <property type="project" value="UniProtKB-KW"/>
</dbReference>
<evidence type="ECO:0000256" key="3">
    <source>
        <dbReference type="ARBA" id="ARBA00022777"/>
    </source>
</evidence>
<dbReference type="Gene3D" id="1.10.510.10">
    <property type="entry name" value="Transferase(Phosphotransferase) domain 1"/>
    <property type="match status" value="1"/>
</dbReference>
<evidence type="ECO:0000256" key="1">
    <source>
        <dbReference type="ARBA" id="ARBA00022679"/>
    </source>
</evidence>
<evidence type="ECO:0000256" key="5">
    <source>
        <dbReference type="SAM" id="Coils"/>
    </source>
</evidence>
<evidence type="ECO:0000256" key="4">
    <source>
        <dbReference type="ARBA" id="ARBA00022840"/>
    </source>
</evidence>